<accession>A0ABD2IVK4</accession>
<keyword evidence="2" id="KW-1185">Reference proteome</keyword>
<evidence type="ECO:0000313" key="2">
    <source>
        <dbReference type="Proteomes" id="UP001620645"/>
    </source>
</evidence>
<dbReference type="EMBL" id="JBICCN010000244">
    <property type="protein sequence ID" value="KAL3083962.1"/>
    <property type="molecule type" value="Genomic_DNA"/>
</dbReference>
<comment type="caution">
    <text evidence="1">The sequence shown here is derived from an EMBL/GenBank/DDBJ whole genome shotgun (WGS) entry which is preliminary data.</text>
</comment>
<dbReference type="Proteomes" id="UP001620645">
    <property type="component" value="Unassembled WGS sequence"/>
</dbReference>
<evidence type="ECO:0000313" key="1">
    <source>
        <dbReference type="EMBL" id="KAL3083962.1"/>
    </source>
</evidence>
<gene>
    <name evidence="1" type="ORF">niasHS_008834</name>
</gene>
<proteinExistence type="predicted"/>
<dbReference type="AlphaFoldDB" id="A0ABD2IVK4"/>
<organism evidence="1 2">
    <name type="scientific">Heterodera schachtii</name>
    <name type="common">Sugarbeet cyst nematode worm</name>
    <name type="synonym">Tylenchus schachtii</name>
    <dbReference type="NCBI Taxonomy" id="97005"/>
    <lineage>
        <taxon>Eukaryota</taxon>
        <taxon>Metazoa</taxon>
        <taxon>Ecdysozoa</taxon>
        <taxon>Nematoda</taxon>
        <taxon>Chromadorea</taxon>
        <taxon>Rhabditida</taxon>
        <taxon>Tylenchina</taxon>
        <taxon>Tylenchomorpha</taxon>
        <taxon>Tylenchoidea</taxon>
        <taxon>Heteroderidae</taxon>
        <taxon>Heteroderinae</taxon>
        <taxon>Heterodera</taxon>
    </lineage>
</organism>
<reference evidence="1 2" key="1">
    <citation type="submission" date="2024-10" db="EMBL/GenBank/DDBJ databases">
        <authorList>
            <person name="Kim D."/>
        </authorList>
    </citation>
    <scope>NUCLEOTIDE SEQUENCE [LARGE SCALE GENOMIC DNA]</scope>
    <source>
        <strain evidence="1">Taebaek</strain>
    </source>
</reference>
<name>A0ABD2IVK4_HETSC</name>
<sequence>MQFCYDKAQQKQQKLRFCIPAELINELLLFMEPLKFLGECEAILQSEFSHLPKWPLLLRRHCKNLPFLSIHTLDIAAKYFVISETDSPAEYLLTFNTLVLIDQRNHPFEQMRDLNSLLCAKLNAAAGTMADIYGALLLNASFDGSKDYSMVSVSFRREHEPFLAEFSALCTSLKHFLLDLKQYVDERFPADF</sequence>
<protein>
    <submittedName>
        <fullName evidence="1">Uncharacterized protein</fullName>
    </submittedName>
</protein>